<dbReference type="CDD" id="cd00761">
    <property type="entry name" value="Glyco_tranf_GTA_type"/>
    <property type="match status" value="1"/>
</dbReference>
<dbReference type="Gene3D" id="3.90.550.10">
    <property type="entry name" value="Spore Coat Polysaccharide Biosynthesis Protein SpsA, Chain A"/>
    <property type="match status" value="1"/>
</dbReference>
<evidence type="ECO:0000313" key="3">
    <source>
        <dbReference type="EMBL" id="MEE6258296.1"/>
    </source>
</evidence>
<accession>A0ABU7RP63</accession>
<protein>
    <submittedName>
        <fullName evidence="3">Glycosyltransferase</fullName>
        <ecNumber evidence="3">2.4.-.-</ecNumber>
    </submittedName>
</protein>
<dbReference type="InterPro" id="IPR029044">
    <property type="entry name" value="Nucleotide-diphossugar_trans"/>
</dbReference>
<comment type="caution">
    <text evidence="3">The sequence shown here is derived from an EMBL/GenBank/DDBJ whole genome shotgun (WGS) entry which is preliminary data.</text>
</comment>
<name>A0ABU7RP63_9ACTN</name>
<organism evidence="3 4">
    <name type="scientific">Plantactinospora sonchi</name>
    <dbReference type="NCBI Taxonomy" id="1544735"/>
    <lineage>
        <taxon>Bacteria</taxon>
        <taxon>Bacillati</taxon>
        <taxon>Actinomycetota</taxon>
        <taxon>Actinomycetes</taxon>
        <taxon>Micromonosporales</taxon>
        <taxon>Micromonosporaceae</taxon>
        <taxon>Plantactinospora</taxon>
    </lineage>
</organism>
<proteinExistence type="predicted"/>
<keyword evidence="3" id="KW-0328">Glycosyltransferase</keyword>
<gene>
    <name evidence="3" type="ORF">V1633_07290</name>
</gene>
<dbReference type="EMBL" id="JAZGQK010000006">
    <property type="protein sequence ID" value="MEE6258296.1"/>
    <property type="molecule type" value="Genomic_DNA"/>
</dbReference>
<dbReference type="PANTHER" id="PTHR22916">
    <property type="entry name" value="GLYCOSYLTRANSFERASE"/>
    <property type="match status" value="1"/>
</dbReference>
<dbReference type="EC" id="2.4.-.-" evidence="3"/>
<evidence type="ECO:0000256" key="1">
    <source>
        <dbReference type="SAM" id="MobiDB-lite"/>
    </source>
</evidence>
<keyword evidence="3" id="KW-0808">Transferase</keyword>
<dbReference type="GO" id="GO:0016757">
    <property type="term" value="F:glycosyltransferase activity"/>
    <property type="evidence" value="ECO:0007669"/>
    <property type="project" value="UniProtKB-KW"/>
</dbReference>
<dbReference type="Proteomes" id="UP001332243">
    <property type="component" value="Unassembled WGS sequence"/>
</dbReference>
<evidence type="ECO:0000259" key="2">
    <source>
        <dbReference type="Pfam" id="PF00535"/>
    </source>
</evidence>
<feature type="region of interest" description="Disordered" evidence="1">
    <location>
        <begin position="371"/>
        <end position="400"/>
    </location>
</feature>
<sequence>MDIDPASSAAPTLSVVVPVHGVEAYLRQCLDSILTGTPDEGGTTGRPLDGSAVPAGAGRRPDLEVIAVDDASPDGCAAILDEYARRDPRVRVVHLAANVGLGRARNAGLAQATGDYVWFVDGDDWLPPGAVAAVRARLAVSRPDVLVVDHAEVPEGGSARPPASAGALTGLPTPLRLADHPTLLRLAQSACTKVTRRAFLDEINLRFLPGWYEDCSYTHPLLMAAGSIDLLDQVCYHYRQRTSGGITRTVSPRHFDVFDQYERLFTLVDQADGAYEVFRPELFRLMINHYLVIVGNDRRLPARMRRDFFRRIAADYRRWAPAGGYPEPEGLAGVKHRLVRRDAYPAYRLLRQAHHTASGVRHLVRTGRRAAVTGTPTGTADARTPAAAATGDSRTPVTAG</sequence>
<reference evidence="3 4" key="1">
    <citation type="submission" date="2024-01" db="EMBL/GenBank/DDBJ databases">
        <title>Genome insights into Plantactinospora sonchi sp. nov.</title>
        <authorList>
            <person name="Wang L."/>
        </authorList>
    </citation>
    <scope>NUCLEOTIDE SEQUENCE [LARGE SCALE GENOMIC DNA]</scope>
    <source>
        <strain evidence="3 4">NEAU-QY2</strain>
    </source>
</reference>
<feature type="compositionally biased region" description="Low complexity" evidence="1">
    <location>
        <begin position="373"/>
        <end position="392"/>
    </location>
</feature>
<evidence type="ECO:0000313" key="4">
    <source>
        <dbReference type="Proteomes" id="UP001332243"/>
    </source>
</evidence>
<keyword evidence="4" id="KW-1185">Reference proteome</keyword>
<dbReference type="PANTHER" id="PTHR22916:SF3">
    <property type="entry name" value="UDP-GLCNAC:BETAGAL BETA-1,3-N-ACETYLGLUCOSAMINYLTRANSFERASE-LIKE PROTEIN 1"/>
    <property type="match status" value="1"/>
</dbReference>
<dbReference type="RefSeq" id="WP_331213418.1">
    <property type="nucleotide sequence ID" value="NZ_JAZGQK010000006.1"/>
</dbReference>
<dbReference type="InterPro" id="IPR001173">
    <property type="entry name" value="Glyco_trans_2-like"/>
</dbReference>
<dbReference type="SUPFAM" id="SSF53448">
    <property type="entry name" value="Nucleotide-diphospho-sugar transferases"/>
    <property type="match status" value="1"/>
</dbReference>
<dbReference type="Pfam" id="PF00535">
    <property type="entry name" value="Glycos_transf_2"/>
    <property type="match status" value="1"/>
</dbReference>
<feature type="domain" description="Glycosyltransferase 2-like" evidence="2">
    <location>
        <begin position="14"/>
        <end position="165"/>
    </location>
</feature>